<evidence type="ECO:0000259" key="1">
    <source>
        <dbReference type="Pfam" id="PF03819"/>
    </source>
</evidence>
<organism evidence="2 3">
    <name type="scientific">Halalkalicoccus paucihalophilus</name>
    <dbReference type="NCBI Taxonomy" id="1008153"/>
    <lineage>
        <taxon>Archaea</taxon>
        <taxon>Methanobacteriati</taxon>
        <taxon>Methanobacteriota</taxon>
        <taxon>Stenosarchaea group</taxon>
        <taxon>Halobacteria</taxon>
        <taxon>Halobacteriales</taxon>
        <taxon>Halococcaceae</taxon>
        <taxon>Halalkalicoccus</taxon>
    </lineage>
</organism>
<dbReference type="GO" id="GO:0016787">
    <property type="term" value="F:hydrolase activity"/>
    <property type="evidence" value="ECO:0007669"/>
    <property type="project" value="UniProtKB-KW"/>
</dbReference>
<keyword evidence="3" id="KW-1185">Reference proteome</keyword>
<dbReference type="OrthoDB" id="264220at2157"/>
<dbReference type="InterPro" id="IPR004518">
    <property type="entry name" value="MazG-like_dom"/>
</dbReference>
<reference evidence="2 3" key="1">
    <citation type="submission" date="2016-02" db="EMBL/GenBank/DDBJ databases">
        <title>Genome sequence of Halalkalicoccus paucihalophilus DSM 24557.</title>
        <authorList>
            <person name="Poehlein A."/>
            <person name="Daniel R."/>
        </authorList>
    </citation>
    <scope>NUCLEOTIDE SEQUENCE [LARGE SCALE GENOMIC DNA]</scope>
    <source>
        <strain evidence="2 3">DSM 24557</strain>
    </source>
</reference>
<sequence length="99" mass="11242">MSRVSEFNDEYDLELDPERRMLDIESETGELAKELLKASEYGEREVETTQELRDEFGDAYYSLLSLAAECGIDPEEALESSLAKYRERFDSSNSVGSGE</sequence>
<dbReference type="PATRIC" id="fig|1008153.3.peg.619"/>
<gene>
    <name evidence="2" type="ORF">HAPAU_06180</name>
</gene>
<evidence type="ECO:0000313" key="2">
    <source>
        <dbReference type="EMBL" id="KYH27942.1"/>
    </source>
</evidence>
<dbReference type="RefSeq" id="WP_066379327.1">
    <property type="nucleotide sequence ID" value="NZ_LTAZ01000001.1"/>
</dbReference>
<dbReference type="EMBL" id="LTAZ01000001">
    <property type="protein sequence ID" value="KYH27942.1"/>
    <property type="molecule type" value="Genomic_DNA"/>
</dbReference>
<dbReference type="CDD" id="cd11523">
    <property type="entry name" value="NTP-PPase"/>
    <property type="match status" value="1"/>
</dbReference>
<dbReference type="SUPFAM" id="SSF101386">
    <property type="entry name" value="all-alpha NTP pyrophosphatases"/>
    <property type="match status" value="1"/>
</dbReference>
<comment type="caution">
    <text evidence="2">The sequence shown here is derived from an EMBL/GenBank/DDBJ whole genome shotgun (WGS) entry which is preliminary data.</text>
</comment>
<dbReference type="Gene3D" id="1.10.287.1080">
    <property type="entry name" value="MazG-like"/>
    <property type="match status" value="1"/>
</dbReference>
<feature type="domain" description="NTP pyrophosphohydrolase MazG-like" evidence="1">
    <location>
        <begin position="19"/>
        <end position="88"/>
    </location>
</feature>
<protein>
    <submittedName>
        <fullName evidence="2">Nucleoside triphosphate pyrophosphohydrolase</fullName>
    </submittedName>
</protein>
<dbReference type="AlphaFoldDB" id="A0A151AK16"/>
<evidence type="ECO:0000313" key="3">
    <source>
        <dbReference type="Proteomes" id="UP000075321"/>
    </source>
</evidence>
<dbReference type="Proteomes" id="UP000075321">
    <property type="component" value="Unassembled WGS sequence"/>
</dbReference>
<keyword evidence="2" id="KW-0378">Hydrolase</keyword>
<dbReference type="Pfam" id="PF03819">
    <property type="entry name" value="MazG"/>
    <property type="match status" value="1"/>
</dbReference>
<name>A0A151AK16_9EURY</name>
<proteinExistence type="predicted"/>
<accession>A0A151AK16</accession>